<dbReference type="Pfam" id="PF01132">
    <property type="entry name" value="EFP"/>
    <property type="match status" value="1"/>
</dbReference>
<dbReference type="EMBL" id="AGWB01000036">
    <property type="protein sequence ID" value="ENN90015.1"/>
    <property type="molecule type" value="Genomic_DNA"/>
</dbReference>
<dbReference type="GO" id="GO:0005829">
    <property type="term" value="C:cytosol"/>
    <property type="evidence" value="ECO:0007669"/>
    <property type="project" value="UniProtKB-ARBA"/>
</dbReference>
<evidence type="ECO:0000256" key="9">
    <source>
        <dbReference type="RuleBase" id="RU004389"/>
    </source>
</evidence>
<dbReference type="PIRSF" id="PIRSF005901">
    <property type="entry name" value="EF-P"/>
    <property type="match status" value="1"/>
</dbReference>
<dbReference type="HAMAP" id="MF_00141">
    <property type="entry name" value="EF_P"/>
    <property type="match status" value="1"/>
</dbReference>
<dbReference type="InterPro" id="IPR015365">
    <property type="entry name" value="Elong-fact-P_C"/>
</dbReference>
<dbReference type="NCBIfam" id="TIGR00038">
    <property type="entry name" value="efp"/>
    <property type="match status" value="1"/>
</dbReference>
<sequence>MKINGNEIRPGNVIEHQGGLWVAVKCNAVKPGKGGAFNQVEMKNLIDGTKLNERFRAAETVERVRLEQKDFTFLYQQGDVLVFMDSSSYEQLELHKDFVGDRAAFLQDGMVVTVELYQEKPIGISLPDQVVVTIAETEPAIKGQTVTSSYKPAILENGIRILVPPFVQVDERVIVDTNELIYVRRANEKG</sequence>
<keyword evidence="6 7" id="KW-0648">Protein biosynthesis</keyword>
<evidence type="ECO:0000259" key="10">
    <source>
        <dbReference type="SMART" id="SM00841"/>
    </source>
</evidence>
<evidence type="ECO:0000256" key="4">
    <source>
        <dbReference type="ARBA" id="ARBA00022490"/>
    </source>
</evidence>
<dbReference type="HOGENOM" id="CLU_074944_1_1_5"/>
<evidence type="ECO:0000256" key="1">
    <source>
        <dbReference type="ARBA" id="ARBA00004496"/>
    </source>
</evidence>
<accession>N6V867</accession>
<dbReference type="Pfam" id="PF08207">
    <property type="entry name" value="EFP_N"/>
    <property type="match status" value="1"/>
</dbReference>
<dbReference type="InterPro" id="IPR012340">
    <property type="entry name" value="NA-bd_OB-fold"/>
</dbReference>
<dbReference type="Gene3D" id="2.30.30.30">
    <property type="match status" value="1"/>
</dbReference>
<dbReference type="Pfam" id="PF09285">
    <property type="entry name" value="Elong-fact-P_C"/>
    <property type="match status" value="1"/>
</dbReference>
<dbReference type="PATRIC" id="fig|1094492.3.peg.1321"/>
<dbReference type="PANTHER" id="PTHR30053:SF14">
    <property type="entry name" value="TRANSLATION ELONGATION FACTOR KOW-LIKE DOMAIN-CONTAINING PROTEIN"/>
    <property type="match status" value="1"/>
</dbReference>
<evidence type="ECO:0000259" key="11">
    <source>
        <dbReference type="SMART" id="SM01185"/>
    </source>
</evidence>
<dbReference type="SMART" id="SM00841">
    <property type="entry name" value="Elong-fact-P_C"/>
    <property type="match status" value="1"/>
</dbReference>
<dbReference type="NCBIfam" id="NF001810">
    <property type="entry name" value="PRK00529.1"/>
    <property type="match status" value="1"/>
</dbReference>
<comment type="subcellular location">
    <subcellularLocation>
        <location evidence="1 7">Cytoplasm</location>
    </subcellularLocation>
</comment>
<dbReference type="SUPFAM" id="SSF50104">
    <property type="entry name" value="Translation proteins SH3-like domain"/>
    <property type="match status" value="1"/>
</dbReference>
<dbReference type="Proteomes" id="UP000014026">
    <property type="component" value="Unassembled WGS sequence"/>
</dbReference>
<gene>
    <name evidence="7 12" type="primary">efp</name>
    <name evidence="12" type="ORF">m02_12150</name>
</gene>
<proteinExistence type="inferred from homology"/>
<feature type="domain" description="Translation elongation factor P/YeiP central" evidence="11">
    <location>
        <begin position="68"/>
        <end position="122"/>
    </location>
</feature>
<evidence type="ECO:0000256" key="5">
    <source>
        <dbReference type="ARBA" id="ARBA00022768"/>
    </source>
</evidence>
<evidence type="ECO:0000313" key="12">
    <source>
        <dbReference type="EMBL" id="ENN90015.1"/>
    </source>
</evidence>
<dbReference type="AlphaFoldDB" id="N6V867"/>
<comment type="similarity">
    <text evidence="3 7 9">Belongs to the elongation factor P family.</text>
</comment>
<organism evidence="12 13">
    <name type="scientific">Bartonella bovis m02</name>
    <dbReference type="NCBI Taxonomy" id="1094492"/>
    <lineage>
        <taxon>Bacteria</taxon>
        <taxon>Pseudomonadati</taxon>
        <taxon>Pseudomonadota</taxon>
        <taxon>Alphaproteobacteria</taxon>
        <taxon>Hyphomicrobiales</taxon>
        <taxon>Bartonellaceae</taxon>
        <taxon>Bartonella</taxon>
    </lineage>
</organism>
<dbReference type="UniPathway" id="UPA00345"/>
<evidence type="ECO:0000256" key="6">
    <source>
        <dbReference type="ARBA" id="ARBA00022917"/>
    </source>
</evidence>
<name>N6V867_9HYPH</name>
<comment type="caution">
    <text evidence="12">The sequence shown here is derived from an EMBL/GenBank/DDBJ whole genome shotgun (WGS) entry which is preliminary data.</text>
</comment>
<dbReference type="Gene3D" id="2.40.50.140">
    <property type="entry name" value="Nucleic acid-binding proteins"/>
    <property type="match status" value="2"/>
</dbReference>
<keyword evidence="5 7" id="KW-0251">Elongation factor</keyword>
<dbReference type="CDD" id="cd04470">
    <property type="entry name" value="S1_EF-P_repeat_1"/>
    <property type="match status" value="1"/>
</dbReference>
<comment type="function">
    <text evidence="7">Involved in peptide bond synthesis. Stimulates efficient translation and peptide-bond synthesis on native or reconstituted 70S ribosomes in vitro. Probably functions indirectly by altering the affinity of the ribosome for aminoacyl-tRNA, thus increasing their reactivity as acceptors for peptidyl transferase.</text>
</comment>
<dbReference type="GO" id="GO:0043043">
    <property type="term" value="P:peptide biosynthetic process"/>
    <property type="evidence" value="ECO:0007669"/>
    <property type="project" value="InterPro"/>
</dbReference>
<dbReference type="InterPro" id="IPR020599">
    <property type="entry name" value="Transl_elong_fac_P/YeiP"/>
</dbReference>
<dbReference type="FunFam" id="2.40.50.140:FF:000009">
    <property type="entry name" value="Elongation factor P"/>
    <property type="match status" value="1"/>
</dbReference>
<dbReference type="InterPro" id="IPR013852">
    <property type="entry name" value="Transl_elong_P/YeiP_CS"/>
</dbReference>
<dbReference type="InterPro" id="IPR008991">
    <property type="entry name" value="Translation_prot_SH3-like_sf"/>
</dbReference>
<dbReference type="RefSeq" id="WP_010702959.1">
    <property type="nucleotide sequence ID" value="NZ_KB915626.1"/>
</dbReference>
<keyword evidence="4 7" id="KW-0963">Cytoplasm</keyword>
<evidence type="ECO:0000313" key="13">
    <source>
        <dbReference type="Proteomes" id="UP000014026"/>
    </source>
</evidence>
<dbReference type="InterPro" id="IPR013185">
    <property type="entry name" value="Transl_elong_KOW-like"/>
</dbReference>
<comment type="pathway">
    <text evidence="2 7">Protein biosynthesis; polypeptide chain elongation.</text>
</comment>
<dbReference type="SMART" id="SM01185">
    <property type="entry name" value="EFP"/>
    <property type="match status" value="1"/>
</dbReference>
<dbReference type="InterPro" id="IPR001059">
    <property type="entry name" value="Transl_elong_P/YeiP_cen"/>
</dbReference>
<dbReference type="InterPro" id="IPR011768">
    <property type="entry name" value="Transl_elongation_fac_P"/>
</dbReference>
<dbReference type="FunFam" id="2.30.30.30:FF:000003">
    <property type="entry name" value="Elongation factor P"/>
    <property type="match status" value="1"/>
</dbReference>
<dbReference type="FunFam" id="2.40.50.140:FF:000004">
    <property type="entry name" value="Elongation factor P"/>
    <property type="match status" value="1"/>
</dbReference>
<evidence type="ECO:0000256" key="2">
    <source>
        <dbReference type="ARBA" id="ARBA00004815"/>
    </source>
</evidence>
<evidence type="ECO:0000256" key="3">
    <source>
        <dbReference type="ARBA" id="ARBA00009479"/>
    </source>
</evidence>
<dbReference type="PROSITE" id="PS01275">
    <property type="entry name" value="EFP"/>
    <property type="match status" value="1"/>
</dbReference>
<evidence type="ECO:0000256" key="7">
    <source>
        <dbReference type="HAMAP-Rule" id="MF_00141"/>
    </source>
</evidence>
<dbReference type="GO" id="GO:0003746">
    <property type="term" value="F:translation elongation factor activity"/>
    <property type="evidence" value="ECO:0007669"/>
    <property type="project" value="UniProtKB-UniRule"/>
</dbReference>
<evidence type="ECO:0000256" key="8">
    <source>
        <dbReference type="NCBIfam" id="TIGR00038"/>
    </source>
</evidence>
<reference evidence="12 13" key="1">
    <citation type="journal article" date="2013" name="PLoS Genet.">
        <title>A gene transfer agent and a dynamic repertoire of secretion systems hold the keys to the explosive radiation of the emerging pathogen Bartonella.</title>
        <authorList>
            <person name="Guy L."/>
            <person name="Nystedt B."/>
            <person name="Toft C."/>
            <person name="Zaremba-Niedzwiedzka K."/>
            <person name="Berglund E.C."/>
            <person name="Granberg F."/>
            <person name="Naslund K."/>
            <person name="Eriksson A.S."/>
            <person name="Andersson S.G."/>
        </authorList>
    </citation>
    <scope>NUCLEOTIDE SEQUENCE [LARGE SCALE GENOMIC DNA]</scope>
    <source>
        <strain evidence="13">m02</strain>
    </source>
</reference>
<dbReference type="CDD" id="cd05794">
    <property type="entry name" value="S1_EF-P_repeat_2"/>
    <property type="match status" value="1"/>
</dbReference>
<feature type="domain" description="Elongation factor P C-terminal" evidence="10">
    <location>
        <begin position="130"/>
        <end position="185"/>
    </location>
</feature>
<dbReference type="PANTHER" id="PTHR30053">
    <property type="entry name" value="ELONGATION FACTOR P"/>
    <property type="match status" value="1"/>
</dbReference>
<protein>
    <recommendedName>
        <fullName evidence="7 8">Elongation factor P</fullName>
        <shortName evidence="7">EF-P</shortName>
    </recommendedName>
</protein>
<dbReference type="SUPFAM" id="SSF50249">
    <property type="entry name" value="Nucleic acid-binding proteins"/>
    <property type="match status" value="2"/>
</dbReference>
<dbReference type="STRING" id="1094492.m02_12150"/>
<dbReference type="InterPro" id="IPR014722">
    <property type="entry name" value="Rib_uL2_dom2"/>
</dbReference>